<accession>A0A0D7B527</accession>
<feature type="compositionally biased region" description="Polar residues" evidence="1">
    <location>
        <begin position="204"/>
        <end position="214"/>
    </location>
</feature>
<feature type="region of interest" description="Disordered" evidence="1">
    <location>
        <begin position="202"/>
        <end position="332"/>
    </location>
</feature>
<reference evidence="2 3" key="1">
    <citation type="journal article" date="2015" name="Fungal Genet. Biol.">
        <title>Evolution of novel wood decay mechanisms in Agaricales revealed by the genome sequences of Fistulina hepatica and Cylindrobasidium torrendii.</title>
        <authorList>
            <person name="Floudas D."/>
            <person name="Held B.W."/>
            <person name="Riley R."/>
            <person name="Nagy L.G."/>
            <person name="Koehler G."/>
            <person name="Ransdell A.S."/>
            <person name="Younus H."/>
            <person name="Chow J."/>
            <person name="Chiniquy J."/>
            <person name="Lipzen A."/>
            <person name="Tritt A."/>
            <person name="Sun H."/>
            <person name="Haridas S."/>
            <person name="LaButti K."/>
            <person name="Ohm R.A."/>
            <person name="Kues U."/>
            <person name="Blanchette R.A."/>
            <person name="Grigoriev I.V."/>
            <person name="Minto R.E."/>
            <person name="Hibbett D.S."/>
        </authorList>
    </citation>
    <scope>NUCLEOTIDE SEQUENCE [LARGE SCALE GENOMIC DNA]</scope>
    <source>
        <strain evidence="2 3">FP15055 ss-10</strain>
    </source>
</reference>
<dbReference type="OrthoDB" id="3133596at2759"/>
<keyword evidence="3" id="KW-1185">Reference proteome</keyword>
<evidence type="ECO:0000313" key="3">
    <source>
        <dbReference type="Proteomes" id="UP000054007"/>
    </source>
</evidence>
<sequence>MPVLYRSEDVSFSDGFYEPATIKALRKGAGRAILECFGGLTRDEFEPFRETAYNQLKVQPSVAECWDLFVAFVPSEDTVAAIHKAFKANGKCRLSERTPFTQIPLPALTTYTLIISPKASQDVFTRHPVTGVVRRHHHPYTDLPKFTLSAHPCIMAEAGRRTLAWRLSPPILTKYFLYTTVRCFCHKLPFWTKPPKTLCVPSPHASSTHFTSDSATRKRKQDVCGDARNSPRPRKMARRQCQGAHSPSSCGSSSGSGASGSTSASHLSVSSDASAAPSSTIVCSLPPTDTKATSTTGKRKRDDCPEGLSSTPTPSPKAARRDSGSGRADVIQ</sequence>
<evidence type="ECO:0000256" key="1">
    <source>
        <dbReference type="SAM" id="MobiDB-lite"/>
    </source>
</evidence>
<dbReference type="Proteomes" id="UP000054007">
    <property type="component" value="Unassembled WGS sequence"/>
</dbReference>
<dbReference type="EMBL" id="KN880583">
    <property type="protein sequence ID" value="KIY65617.1"/>
    <property type="molecule type" value="Genomic_DNA"/>
</dbReference>
<evidence type="ECO:0000313" key="2">
    <source>
        <dbReference type="EMBL" id="KIY65617.1"/>
    </source>
</evidence>
<feature type="compositionally biased region" description="Low complexity" evidence="1">
    <location>
        <begin position="243"/>
        <end position="279"/>
    </location>
</feature>
<protein>
    <submittedName>
        <fullName evidence="2">Uncharacterized protein</fullName>
    </submittedName>
</protein>
<organism evidence="2 3">
    <name type="scientific">Cylindrobasidium torrendii FP15055 ss-10</name>
    <dbReference type="NCBI Taxonomy" id="1314674"/>
    <lineage>
        <taxon>Eukaryota</taxon>
        <taxon>Fungi</taxon>
        <taxon>Dikarya</taxon>
        <taxon>Basidiomycota</taxon>
        <taxon>Agaricomycotina</taxon>
        <taxon>Agaricomycetes</taxon>
        <taxon>Agaricomycetidae</taxon>
        <taxon>Agaricales</taxon>
        <taxon>Marasmiineae</taxon>
        <taxon>Physalacriaceae</taxon>
        <taxon>Cylindrobasidium</taxon>
    </lineage>
</organism>
<name>A0A0D7B527_9AGAR</name>
<dbReference type="AlphaFoldDB" id="A0A0D7B527"/>
<proteinExistence type="predicted"/>
<gene>
    <name evidence="2" type="ORF">CYLTODRAFT_445244</name>
</gene>